<gene>
    <name evidence="12" type="ORF">Vbra_17773</name>
</gene>
<evidence type="ECO:0000256" key="5">
    <source>
        <dbReference type="ARBA" id="ARBA00022946"/>
    </source>
</evidence>
<evidence type="ECO:0000256" key="4">
    <source>
        <dbReference type="ARBA" id="ARBA00022842"/>
    </source>
</evidence>
<evidence type="ECO:0000313" key="12">
    <source>
        <dbReference type="EMBL" id="CEM28683.1"/>
    </source>
</evidence>
<dbReference type="PANTHER" id="PTHR13890:SF0">
    <property type="entry name" value="MAGNESIUM TRANSPORTER MRS2 HOMOLOG, MITOCHONDRIAL"/>
    <property type="match status" value="1"/>
</dbReference>
<evidence type="ECO:0000256" key="11">
    <source>
        <dbReference type="SAM" id="MobiDB-lite"/>
    </source>
</evidence>
<dbReference type="InParanoid" id="A0A0G4GGE2"/>
<name>A0A0G4GGE2_VITBC</name>
<evidence type="ECO:0000256" key="6">
    <source>
        <dbReference type="ARBA" id="ARBA00022989"/>
    </source>
</evidence>
<dbReference type="Proteomes" id="UP000041254">
    <property type="component" value="Unassembled WGS sequence"/>
</dbReference>
<keyword evidence="2 9" id="KW-0813">Transport</keyword>
<reference evidence="12 13" key="1">
    <citation type="submission" date="2014-11" db="EMBL/GenBank/DDBJ databases">
        <authorList>
            <person name="Zhu J."/>
            <person name="Qi W."/>
            <person name="Song R."/>
        </authorList>
    </citation>
    <scope>NUCLEOTIDE SEQUENCE [LARGE SCALE GENOMIC DNA]</scope>
</reference>
<comment type="subcellular location">
    <subcellularLocation>
        <location evidence="1">Membrane</location>
        <topology evidence="1">Multi-pass membrane protein</topology>
    </subcellularLocation>
    <subcellularLocation>
        <location evidence="9">Mitochondrion inner membrane</location>
        <topology evidence="9">Multi-pass membrane protein</topology>
    </subcellularLocation>
</comment>
<dbReference type="OrthoDB" id="10251508at2759"/>
<keyword evidence="8 9" id="KW-0472">Membrane</keyword>
<dbReference type="OMA" id="YLKHYVH"/>
<evidence type="ECO:0000313" key="13">
    <source>
        <dbReference type="Proteomes" id="UP000041254"/>
    </source>
</evidence>
<dbReference type="VEuPathDB" id="CryptoDB:Vbra_17773"/>
<dbReference type="CDD" id="cd12823">
    <property type="entry name" value="Mrs2_Mfm1p-like"/>
    <property type="match status" value="1"/>
</dbReference>
<feature type="region of interest" description="Disordered" evidence="11">
    <location>
        <begin position="315"/>
        <end position="334"/>
    </location>
</feature>
<dbReference type="AlphaFoldDB" id="A0A0G4GGE2"/>
<evidence type="ECO:0000256" key="7">
    <source>
        <dbReference type="ARBA" id="ARBA00023065"/>
    </source>
</evidence>
<evidence type="ECO:0000256" key="2">
    <source>
        <dbReference type="ARBA" id="ARBA00022448"/>
    </source>
</evidence>
<dbReference type="Gene3D" id="1.20.58.340">
    <property type="entry name" value="Magnesium transport protein CorA, transmembrane region"/>
    <property type="match status" value="1"/>
</dbReference>
<dbReference type="PhylomeDB" id="A0A0G4GGE2"/>
<keyword evidence="6 9" id="KW-1133">Transmembrane helix</keyword>
<dbReference type="EMBL" id="CDMY01000656">
    <property type="protein sequence ID" value="CEM28683.1"/>
    <property type="molecule type" value="Genomic_DNA"/>
</dbReference>
<evidence type="ECO:0000256" key="8">
    <source>
        <dbReference type="ARBA" id="ARBA00023136"/>
    </source>
</evidence>
<keyword evidence="13" id="KW-1185">Reference proteome</keyword>
<comment type="similarity">
    <text evidence="9">Belongs to the CorA metal ion transporter (MIT) (TC 1.A.35) family.</text>
</comment>
<keyword evidence="7 9" id="KW-0406">Ion transport</keyword>
<dbReference type="PANTHER" id="PTHR13890">
    <property type="entry name" value="RNA SPLICING PROTEIN MRS2, MITOCHONDRIAL"/>
    <property type="match status" value="1"/>
</dbReference>
<keyword evidence="10" id="KW-0175">Coiled coil</keyword>
<organism evidence="12 13">
    <name type="scientific">Vitrella brassicaformis (strain CCMP3155)</name>
    <dbReference type="NCBI Taxonomy" id="1169540"/>
    <lineage>
        <taxon>Eukaryota</taxon>
        <taxon>Sar</taxon>
        <taxon>Alveolata</taxon>
        <taxon>Colpodellida</taxon>
        <taxon>Vitrellaceae</taxon>
        <taxon>Vitrella</taxon>
    </lineage>
</organism>
<keyword evidence="9" id="KW-0496">Mitochondrion</keyword>
<keyword evidence="5" id="KW-0809">Transit peptide</keyword>
<proteinExistence type="inferred from homology"/>
<dbReference type="Gene3D" id="2.40.128.330">
    <property type="match status" value="1"/>
</dbReference>
<dbReference type="GO" id="GO:0015095">
    <property type="term" value="F:magnesium ion transmembrane transporter activity"/>
    <property type="evidence" value="ECO:0007669"/>
    <property type="project" value="TreeGrafter"/>
</dbReference>
<dbReference type="InterPro" id="IPR039204">
    <property type="entry name" value="MRS2-like"/>
</dbReference>
<feature type="transmembrane region" description="Helical" evidence="9">
    <location>
        <begin position="390"/>
        <end position="411"/>
    </location>
</feature>
<keyword evidence="4 9" id="KW-0460">Magnesium</keyword>
<feature type="transmembrane region" description="Helical" evidence="9">
    <location>
        <begin position="423"/>
        <end position="446"/>
    </location>
</feature>
<dbReference type="GO" id="GO:0005743">
    <property type="term" value="C:mitochondrial inner membrane"/>
    <property type="evidence" value="ECO:0007669"/>
    <property type="project" value="UniProtKB-SubCell"/>
</dbReference>
<evidence type="ECO:0000256" key="3">
    <source>
        <dbReference type="ARBA" id="ARBA00022692"/>
    </source>
</evidence>
<dbReference type="Pfam" id="PF22099">
    <property type="entry name" value="MRS2-like"/>
    <property type="match status" value="2"/>
</dbReference>
<evidence type="ECO:0000256" key="9">
    <source>
        <dbReference type="RuleBase" id="RU366042"/>
    </source>
</evidence>
<feature type="coiled-coil region" evidence="10">
    <location>
        <begin position="339"/>
        <end position="373"/>
    </location>
</feature>
<dbReference type="FunCoup" id="A0A0G4GGE2">
    <property type="interactions" value="124"/>
</dbReference>
<keyword evidence="9" id="KW-0999">Mitochondrion inner membrane</keyword>
<feature type="compositionally biased region" description="Low complexity" evidence="11">
    <location>
        <begin position="315"/>
        <end position="324"/>
    </location>
</feature>
<accession>A0A0G4GGE2</accession>
<keyword evidence="3 9" id="KW-0812">Transmembrane</keyword>
<protein>
    <recommendedName>
        <fullName evidence="9">Magnesium transporter</fullName>
    </recommendedName>
</protein>
<evidence type="ECO:0000256" key="1">
    <source>
        <dbReference type="ARBA" id="ARBA00004141"/>
    </source>
</evidence>
<evidence type="ECO:0000256" key="10">
    <source>
        <dbReference type="SAM" id="Coils"/>
    </source>
</evidence>
<sequence>MRARIIKHTYLEITKGVLAEKEATMAELLRGVHQHNKYNVVEDKASGALKIRDLRQIFSDFSGSQASLEVRRNCILINLPPIRAIILHDTVLIFPLAGGEALSAQEVLHRRQSVLTLDISFETLLPEAAGREDAHSVWRLASLWPLLSDVTVAPVKERDGREGREEAERKRASKIRDCIDNVLQVSKQKHGGLLSIPFEFAVLEAILAEVVAFLQGDFKPIKTAVDYACSELGRSQESFASTRTVEGVNRLKTCLTALSFRVKGIKTAISELLDNDEDMSRLEISRFYEASRGRKDTQRGWDYFLTHACAETERASSAGVSEGQSGEGGVGGEGEEYSLEDVELLLECYIQEVQLLEGNIAHLQETLDDVLQLMNLNLATVRNKVLKVEVGLNVVSVLVGFGACIGGLFGMNLRSELEDSISMFYGVMGATIGVCVITAVAVGVFLKRALTL</sequence>